<feature type="binding site" evidence="2">
    <location>
        <position position="192"/>
    </location>
    <ligand>
        <name>ATP</name>
        <dbReference type="ChEBI" id="CHEBI:30616"/>
    </ligand>
</feature>
<name>A7VXK5_9FIRM</name>
<evidence type="ECO:0000313" key="6">
    <source>
        <dbReference type="Proteomes" id="UP000220611"/>
    </source>
</evidence>
<dbReference type="OrthoDB" id="9769796at2"/>
<keyword evidence="2" id="KW-0547">Nucleotide-binding</keyword>
<dbReference type="InterPro" id="IPR014729">
    <property type="entry name" value="Rossmann-like_a/b/a_fold"/>
</dbReference>
<dbReference type="Pfam" id="PF05636">
    <property type="entry name" value="HIGH_NTase1"/>
    <property type="match status" value="1"/>
</dbReference>
<protein>
    <recommendedName>
        <fullName evidence="2">tRNA(Met) cytidine acetate ligase</fullName>
        <ecNumber evidence="2">6.3.4.-</ecNumber>
    </recommendedName>
</protein>
<comment type="subcellular location">
    <subcellularLocation>
        <location evidence="2">Cytoplasm</location>
    </subcellularLocation>
</comment>
<evidence type="ECO:0000256" key="1">
    <source>
        <dbReference type="ARBA" id="ARBA00022694"/>
    </source>
</evidence>
<feature type="binding site" evidence="2">
    <location>
        <begin position="14"/>
        <end position="27"/>
    </location>
    <ligand>
        <name>ATP</name>
        <dbReference type="ChEBI" id="CHEBI:30616"/>
    </ligand>
</feature>
<dbReference type="HAMAP" id="MF_01539">
    <property type="entry name" value="TmcAL"/>
    <property type="match status" value="1"/>
</dbReference>
<dbReference type="Gene3D" id="3.40.50.620">
    <property type="entry name" value="HUPs"/>
    <property type="match status" value="1"/>
</dbReference>
<reference evidence="3 5" key="1">
    <citation type="submission" date="2007-08" db="EMBL/GenBank/DDBJ databases">
        <title>Draft genome sequence of Clostridium leptum (DSM 753).</title>
        <authorList>
            <person name="Sudarsanam P."/>
            <person name="Ley R."/>
            <person name="Guruge J."/>
            <person name="Turnbaugh P.J."/>
            <person name="Mahowald M."/>
            <person name="Liep D."/>
            <person name="Gordon J."/>
        </authorList>
    </citation>
    <scope>NUCLEOTIDE SEQUENCE [LARGE SCALE GENOMIC DNA]</scope>
    <source>
        <strain evidence="3 5">DSM 753</strain>
    </source>
</reference>
<dbReference type="SUPFAM" id="SSF52374">
    <property type="entry name" value="Nucleotidylyl transferase"/>
    <property type="match status" value="1"/>
</dbReference>
<feature type="binding site" evidence="2">
    <location>
        <position position="108"/>
    </location>
    <ligand>
        <name>ATP</name>
        <dbReference type="ChEBI" id="CHEBI:30616"/>
    </ligand>
</feature>
<evidence type="ECO:0000313" key="3">
    <source>
        <dbReference type="EMBL" id="EDO60502.1"/>
    </source>
</evidence>
<dbReference type="EMBL" id="ABCB02000020">
    <property type="protein sequence ID" value="EDO60502.1"/>
    <property type="molecule type" value="Genomic_DNA"/>
</dbReference>
<keyword evidence="2" id="KW-0820">tRNA-binding</keyword>
<comment type="similarity">
    <text evidence="2">Belongs to the TmcAL family.</text>
</comment>
<keyword evidence="1 2" id="KW-0819">tRNA processing</keyword>
<keyword evidence="2" id="KW-0694">RNA-binding</keyword>
<comment type="caution">
    <text evidence="2">Lacks conserved residue(s) required for the propagation of feature annotation.</text>
</comment>
<proteinExistence type="inferred from homology"/>
<dbReference type="Proteomes" id="UP000220611">
    <property type="component" value="Unassembled WGS sequence"/>
</dbReference>
<dbReference type="GO" id="GO:0000049">
    <property type="term" value="F:tRNA binding"/>
    <property type="evidence" value="ECO:0007669"/>
    <property type="project" value="UniProtKB-KW"/>
</dbReference>
<dbReference type="Proteomes" id="UP000003490">
    <property type="component" value="Unassembled WGS sequence"/>
</dbReference>
<accession>A7VXK5</accession>
<dbReference type="GO" id="GO:0006400">
    <property type="term" value="P:tRNA modification"/>
    <property type="evidence" value="ECO:0007669"/>
    <property type="project" value="UniProtKB-UniRule"/>
</dbReference>
<comment type="function">
    <text evidence="2">Catalyzes the formation of N(4)-acetylcytidine (ac(4)C) at the wobble position of elongator tRNA(Met), using acetate and ATP as substrates. First activates an acetate ion to form acetyladenylate (Ac-AMP) and then transfers the acetyl group to tRNA to form ac(4)C34.</text>
</comment>
<feature type="binding site" evidence="2">
    <location>
        <position position="167"/>
    </location>
    <ligand>
        <name>ATP</name>
        <dbReference type="ChEBI" id="CHEBI:30616"/>
    </ligand>
</feature>
<sequence length="410" mass="44399">MIHNDNTSKVAAVICEYNPFHAGHAYHLAQTRSLGATHIVAIMSGSFVQRGEPAMFSKWSRAKCALAGGADLVLELPLPWCMSSAEAFARGGVALAHGLGCVDLLSFGSELGETSPLLQAAEAAVSPLIQEKIRLLLSEGFSYPSAREKAIEAHFGSDISRLFQEPNNILAIEYCKALTLLSSPIQPITISRAGASHDASEPSRGSGGFASASYLRARLLRKDYDGVKSFIPESVLTILLEEIQTGRAPCSLAALERPILAALRNLSPEELAKLPDVSEGLEYRIASAVRKTTSLDQLFAEIKTKRYTHARIRRIIVSAFLQMTCDYNSQIPPYLRVLGWNDKGTEILRTARRTASLPIVMRGGDLKKLAEGALTIAQLGSRAEDLYSLSSPEIQPCGLDFTSSAARQRS</sequence>
<comment type="catalytic activity">
    <reaction evidence="2">
        <text>cytidine(34) in elongator tRNA(Met) + acetate + ATP = N(4)-acetylcytidine(34) in elongator tRNA(Met) + AMP + diphosphate</text>
        <dbReference type="Rhea" id="RHEA:58144"/>
        <dbReference type="Rhea" id="RHEA-COMP:10693"/>
        <dbReference type="Rhea" id="RHEA-COMP:10694"/>
        <dbReference type="ChEBI" id="CHEBI:30089"/>
        <dbReference type="ChEBI" id="CHEBI:30616"/>
        <dbReference type="ChEBI" id="CHEBI:33019"/>
        <dbReference type="ChEBI" id="CHEBI:74900"/>
        <dbReference type="ChEBI" id="CHEBI:82748"/>
        <dbReference type="ChEBI" id="CHEBI:456215"/>
    </reaction>
</comment>
<keyword evidence="2" id="KW-0963">Cytoplasm</keyword>
<keyword evidence="2" id="KW-0436">Ligase</keyword>
<dbReference type="PANTHER" id="PTHR37825">
    <property type="entry name" value="TRNA(MET) CYTIDINE ACETATE LIGASE"/>
    <property type="match status" value="1"/>
</dbReference>
<dbReference type="EC" id="6.3.4.-" evidence="2"/>
<dbReference type="GO" id="GO:0005737">
    <property type="term" value="C:cytoplasm"/>
    <property type="evidence" value="ECO:0007669"/>
    <property type="project" value="UniProtKB-SubCell"/>
</dbReference>
<dbReference type="GO" id="GO:0016879">
    <property type="term" value="F:ligase activity, forming carbon-nitrogen bonds"/>
    <property type="evidence" value="ECO:0007669"/>
    <property type="project" value="UniProtKB-UniRule"/>
</dbReference>
<reference evidence="4 6" key="3">
    <citation type="submission" date="2017-07" db="EMBL/GenBank/DDBJ databases">
        <title>Prevalence of linear plasmids in Cutibacterium (Propionibacterium) acnes isolates obtained from prostatic tissue.</title>
        <authorList>
            <person name="Davidsson S."/>
            <person name="Carlsson J."/>
            <person name="Molling P."/>
            <person name="Andren O."/>
            <person name="Andersson S.-O."/>
            <person name="Brzuszkiewicz E."/>
            <person name="Poehlein A."/>
            <person name="Al-Zeer M."/>
            <person name="Brinkmann V."/>
            <person name="Scavenius C."/>
            <person name="Nazipi S."/>
            <person name="Soderquist B."/>
            <person name="Bruggemann H."/>
        </authorList>
    </citation>
    <scope>NUCLEOTIDE SEQUENCE [LARGE SCALE GENOMIC DNA]</scope>
    <source>
        <strain evidence="4 6">DSM 753</strain>
    </source>
</reference>
<dbReference type="AlphaFoldDB" id="A7VXK5"/>
<reference evidence="3 5" key="2">
    <citation type="submission" date="2007-08" db="EMBL/GenBank/DDBJ databases">
        <authorList>
            <person name="Fulton L."/>
            <person name="Clifton S."/>
            <person name="Fulton B."/>
            <person name="Xu J."/>
            <person name="Minx P."/>
            <person name="Pepin K.H."/>
            <person name="Johnson M."/>
            <person name="Thiruvilangam P."/>
            <person name="Bhonagiri V."/>
            <person name="Nash W.E."/>
            <person name="Wang C."/>
            <person name="Mardis E.R."/>
            <person name="Wilson R.K."/>
        </authorList>
    </citation>
    <scope>NUCLEOTIDE SEQUENCE [LARGE SCALE GENOMIC DNA]</scope>
    <source>
        <strain evidence="3 5">DSM 753</strain>
    </source>
</reference>
<dbReference type="eggNOG" id="COG1323">
    <property type="taxonomic scope" value="Bacteria"/>
</dbReference>
<keyword evidence="6" id="KW-1185">Reference proteome</keyword>
<evidence type="ECO:0000313" key="4">
    <source>
        <dbReference type="EMBL" id="PEQ25614.1"/>
    </source>
</evidence>
<evidence type="ECO:0000313" key="5">
    <source>
        <dbReference type="Proteomes" id="UP000003490"/>
    </source>
</evidence>
<dbReference type="EMBL" id="NOXF01000001">
    <property type="protein sequence ID" value="PEQ25614.1"/>
    <property type="molecule type" value="Genomic_DNA"/>
</dbReference>
<evidence type="ECO:0000256" key="2">
    <source>
        <dbReference type="HAMAP-Rule" id="MF_01539"/>
    </source>
</evidence>
<dbReference type="GO" id="GO:0005524">
    <property type="term" value="F:ATP binding"/>
    <property type="evidence" value="ECO:0007669"/>
    <property type="project" value="UniProtKB-KW"/>
</dbReference>
<dbReference type="InterPro" id="IPR008513">
    <property type="entry name" value="tRNA(Met)_cyd_acetate_ligase"/>
</dbReference>
<comment type="caution">
    <text evidence="3">The sequence shown here is derived from an EMBL/GenBank/DDBJ whole genome shotgun (WGS) entry which is preliminary data.</text>
</comment>
<keyword evidence="2" id="KW-0067">ATP-binding</keyword>
<organism evidence="3 5">
    <name type="scientific">[Clostridium] leptum DSM 753</name>
    <dbReference type="NCBI Taxonomy" id="428125"/>
    <lineage>
        <taxon>Bacteria</taxon>
        <taxon>Bacillati</taxon>
        <taxon>Bacillota</taxon>
        <taxon>Clostridia</taxon>
        <taxon>Eubacteriales</taxon>
        <taxon>Oscillospiraceae</taxon>
        <taxon>Oscillospiraceae incertae sedis</taxon>
    </lineage>
</organism>
<dbReference type="PANTHER" id="PTHR37825:SF1">
    <property type="entry name" value="TRNA(MET) CYTIDINE ACETATE LIGASE"/>
    <property type="match status" value="1"/>
</dbReference>
<dbReference type="HOGENOM" id="CLU_038915_0_1_9"/>
<gene>
    <name evidence="2" type="primary">tmcAL</name>
    <name evidence="4" type="ORF">CH238_01065</name>
    <name evidence="3" type="ORF">CLOLEP_03330</name>
</gene>